<feature type="active site" description="Proton acceptor" evidence="13">
    <location>
        <position position="65"/>
    </location>
</feature>
<dbReference type="InterPro" id="IPR002504">
    <property type="entry name" value="NADK"/>
</dbReference>
<feature type="binding site" evidence="14">
    <location>
        <position position="515"/>
    </location>
    <ligand>
        <name>Mg(2+)</name>
        <dbReference type="ChEBI" id="CHEBI:18420"/>
        <label>1</label>
        <note>catalytic</note>
    </ligand>
</feature>
<comment type="catalytic activity">
    <reaction evidence="2">
        <text>beta-D-fructose 1,6-bisphosphate + H2O = beta-D-fructose 6-phosphate + phosphate</text>
        <dbReference type="Rhea" id="RHEA:11064"/>
        <dbReference type="ChEBI" id="CHEBI:15377"/>
        <dbReference type="ChEBI" id="CHEBI:32966"/>
        <dbReference type="ChEBI" id="CHEBI:43474"/>
        <dbReference type="ChEBI" id="CHEBI:57634"/>
        <dbReference type="EC" id="3.1.3.11"/>
    </reaction>
</comment>
<feature type="region of interest" description="Disordered" evidence="15">
    <location>
        <begin position="288"/>
        <end position="307"/>
    </location>
</feature>
<keyword evidence="11" id="KW-0119">Carbohydrate metabolism</keyword>
<reference evidence="16 17" key="1">
    <citation type="journal article" date="2010" name="Stand. Genomic Sci.">
        <title>Complete genome sequence of Haloterrigena turkmenica type strain (4k).</title>
        <authorList>
            <person name="Saunders E."/>
            <person name="Tindall B.J."/>
            <person name="Fahnrich R."/>
            <person name="Lapidus A."/>
            <person name="Copeland A."/>
            <person name="Del Rio T.G."/>
            <person name="Lucas S."/>
            <person name="Chen F."/>
            <person name="Tice H."/>
            <person name="Cheng J.F."/>
            <person name="Han C."/>
            <person name="Detter J.C."/>
            <person name="Bruce D."/>
            <person name="Goodwin L."/>
            <person name="Chain P."/>
            <person name="Pitluck S."/>
            <person name="Pati A."/>
            <person name="Ivanova N."/>
            <person name="Mavromatis K."/>
            <person name="Chen A."/>
            <person name="Palaniappan K."/>
            <person name="Land M."/>
            <person name="Hauser L."/>
            <person name="Chang Y.J."/>
            <person name="Jeffries C.D."/>
            <person name="Brettin T."/>
            <person name="Rohde M."/>
            <person name="Goker M."/>
            <person name="Bristow J."/>
            <person name="Eisen J.A."/>
            <person name="Markowitz V."/>
            <person name="Hugenholtz P."/>
            <person name="Klenk H.P."/>
            <person name="Kyrpides N.C."/>
        </authorList>
    </citation>
    <scope>NUCLEOTIDE SEQUENCE [LARGE SCALE GENOMIC DNA]</scope>
    <source>
        <strain evidence="17">ATCC 51198 / DSM 5511 / JCM 9101 / NCIMB 13204 / VKM B-1734 / 4k</strain>
    </source>
</reference>
<dbReference type="Proteomes" id="UP000001903">
    <property type="component" value="Plasmid pHTUR01"/>
</dbReference>
<comment type="caution">
    <text evidence="13">Lacks conserved residue(s) required for the propagation of feature annotation.</text>
</comment>
<evidence type="ECO:0000256" key="2">
    <source>
        <dbReference type="ARBA" id="ARBA00001273"/>
    </source>
</evidence>
<dbReference type="InterPro" id="IPR020550">
    <property type="entry name" value="Inositol_monophosphatase_CS"/>
</dbReference>
<dbReference type="EMBL" id="CP001861">
    <property type="protein sequence ID" value="ADB62681.1"/>
    <property type="molecule type" value="Genomic_DNA"/>
</dbReference>
<evidence type="ECO:0000256" key="5">
    <source>
        <dbReference type="ARBA" id="ARBA00022723"/>
    </source>
</evidence>
<feature type="binding site" evidence="14">
    <location>
        <position position="395"/>
    </location>
    <ligand>
        <name>Mg(2+)</name>
        <dbReference type="ChEBI" id="CHEBI:18420"/>
        <label>1</label>
        <note>catalytic</note>
    </ligand>
</feature>
<dbReference type="GeneID" id="8744449"/>
<geneLocation type="plasmid" evidence="16 17">
    <name>pHTUR01</name>
</geneLocation>
<dbReference type="GO" id="GO:0005737">
    <property type="term" value="C:cytoplasm"/>
    <property type="evidence" value="ECO:0007669"/>
    <property type="project" value="UniProtKB-SubCell"/>
</dbReference>
<keyword evidence="10 13" id="KW-0520">NAD</keyword>
<organism evidence="16 17">
    <name type="scientific">Haloterrigena turkmenica (strain ATCC 51198 / DSM 5511 / JCM 9101 / NCIMB 13204 / VKM B-1734 / 4k)</name>
    <name type="common">Halococcus turkmenicus</name>
    <dbReference type="NCBI Taxonomy" id="543526"/>
    <lineage>
        <taxon>Archaea</taxon>
        <taxon>Methanobacteriati</taxon>
        <taxon>Methanobacteriota</taxon>
        <taxon>Stenosarchaea group</taxon>
        <taxon>Halobacteria</taxon>
        <taxon>Halobacteriales</taxon>
        <taxon>Natrialbaceae</taxon>
        <taxon>Haloterrigena</taxon>
    </lineage>
</organism>
<dbReference type="GO" id="GO:0008934">
    <property type="term" value="F:inositol monophosphate 1-phosphatase activity"/>
    <property type="evidence" value="ECO:0007669"/>
    <property type="project" value="InterPro"/>
</dbReference>
<evidence type="ECO:0000256" key="3">
    <source>
        <dbReference type="ARBA" id="ARBA00001946"/>
    </source>
</evidence>
<dbReference type="HOGENOM" id="CLU_480320_0_0_2"/>
<dbReference type="KEGG" id="htu:Htur_3821"/>
<dbReference type="GO" id="GO:0019674">
    <property type="term" value="P:NAD+ metabolic process"/>
    <property type="evidence" value="ECO:0007669"/>
    <property type="project" value="InterPro"/>
</dbReference>
<dbReference type="InterPro" id="IPR000760">
    <property type="entry name" value="Inositol_monophosphatase-like"/>
</dbReference>
<dbReference type="EC" id="2.7.1.23" evidence="13"/>
<feature type="binding site" evidence="14">
    <location>
        <position position="378"/>
    </location>
    <ligand>
        <name>Mg(2+)</name>
        <dbReference type="ChEBI" id="CHEBI:18420"/>
        <label>1</label>
        <note>catalytic</note>
    </ligand>
</feature>
<evidence type="ECO:0000256" key="10">
    <source>
        <dbReference type="ARBA" id="ARBA00023027"/>
    </source>
</evidence>
<comment type="cofactor">
    <cofactor evidence="3 14">
        <name>Mg(2+)</name>
        <dbReference type="ChEBI" id="CHEBI:18420"/>
    </cofactor>
</comment>
<keyword evidence="9 13" id="KW-0521">NADP</keyword>
<accession>D2RZY4</accession>
<evidence type="ECO:0000256" key="9">
    <source>
        <dbReference type="ARBA" id="ARBA00022857"/>
    </source>
</evidence>
<evidence type="ECO:0000256" key="1">
    <source>
        <dbReference type="ARBA" id="ARBA00001033"/>
    </source>
</evidence>
<dbReference type="InterPro" id="IPR017438">
    <property type="entry name" value="ATP-NAD_kinase_N"/>
</dbReference>
<dbReference type="PANTHER" id="PTHR20854">
    <property type="entry name" value="INOSITOL MONOPHOSPHATASE"/>
    <property type="match status" value="1"/>
</dbReference>
<dbReference type="Gene3D" id="3.40.50.10330">
    <property type="entry name" value="Probable inorganic polyphosphate/atp-NAD kinase, domain 1"/>
    <property type="match status" value="1"/>
</dbReference>
<feature type="binding site" evidence="14">
    <location>
        <position position="397"/>
    </location>
    <ligand>
        <name>Mg(2+)</name>
        <dbReference type="ChEBI" id="CHEBI:18420"/>
        <label>1</label>
        <note>catalytic</note>
    </ligand>
</feature>
<name>D2RZY4_HALTV</name>
<dbReference type="PANTHER" id="PTHR20854:SF4">
    <property type="entry name" value="INOSITOL-1-MONOPHOSPHATASE-RELATED"/>
    <property type="match status" value="1"/>
</dbReference>
<dbReference type="SUPFAM" id="SSF111331">
    <property type="entry name" value="NAD kinase/diacylglycerol kinase-like"/>
    <property type="match status" value="1"/>
</dbReference>
<comment type="similarity">
    <text evidence="13">Belongs to the NAD kinase family.</text>
</comment>
<evidence type="ECO:0000256" key="13">
    <source>
        <dbReference type="HAMAP-Rule" id="MF_00361"/>
    </source>
</evidence>
<keyword evidence="7" id="KW-0378">Hydrolase</keyword>
<evidence type="ECO:0000256" key="14">
    <source>
        <dbReference type="PIRSR" id="PIRSR600760-2"/>
    </source>
</evidence>
<comment type="cofactor">
    <cofactor evidence="13">
        <name>a divalent metal cation</name>
        <dbReference type="ChEBI" id="CHEBI:60240"/>
    </cofactor>
</comment>
<evidence type="ECO:0000256" key="4">
    <source>
        <dbReference type="ARBA" id="ARBA00022679"/>
    </source>
</evidence>
<keyword evidence="6 13" id="KW-0418">Kinase</keyword>
<dbReference type="PROSITE" id="PS00630">
    <property type="entry name" value="IMP_2"/>
    <property type="match status" value="1"/>
</dbReference>
<evidence type="ECO:0000313" key="17">
    <source>
        <dbReference type="Proteomes" id="UP000001903"/>
    </source>
</evidence>
<evidence type="ECO:0000256" key="7">
    <source>
        <dbReference type="ARBA" id="ARBA00022801"/>
    </source>
</evidence>
<feature type="binding site" evidence="13">
    <location>
        <begin position="65"/>
        <end position="66"/>
    </location>
    <ligand>
        <name>NAD(+)</name>
        <dbReference type="ChEBI" id="CHEBI:57540"/>
    </ligand>
</feature>
<feature type="binding site" evidence="13">
    <location>
        <position position="150"/>
    </location>
    <ligand>
        <name>NAD(+)</name>
        <dbReference type="ChEBI" id="CHEBI:57540"/>
    </ligand>
</feature>
<comment type="function">
    <text evidence="13">Involved in the regulation of the intracellular balance of NAD and NADP, and is a key enzyme in the biosynthesis of NADP. Catalyzes specifically the phosphorylation on 2'-hydroxyl of the adenosine moiety of NAD to yield NADP.</text>
</comment>
<feature type="binding site" evidence="13">
    <location>
        <begin position="134"/>
        <end position="135"/>
    </location>
    <ligand>
        <name>NAD(+)</name>
        <dbReference type="ChEBI" id="CHEBI:57540"/>
    </ligand>
</feature>
<evidence type="ECO:0000256" key="8">
    <source>
        <dbReference type="ARBA" id="ARBA00022842"/>
    </source>
</evidence>
<dbReference type="OrthoDB" id="58111at2157"/>
<dbReference type="Pfam" id="PF01513">
    <property type="entry name" value="NAD_kinase"/>
    <property type="match status" value="1"/>
</dbReference>
<dbReference type="FunFam" id="3.30.540.10:FF:000003">
    <property type="entry name" value="Inositol-1-monophosphatase"/>
    <property type="match status" value="1"/>
</dbReference>
<dbReference type="InterPro" id="IPR020583">
    <property type="entry name" value="Inositol_monoP_metal-BS"/>
</dbReference>
<dbReference type="PROSITE" id="PS00629">
    <property type="entry name" value="IMP_1"/>
    <property type="match status" value="1"/>
</dbReference>
<keyword evidence="13" id="KW-0963">Cytoplasm</keyword>
<feature type="binding site" evidence="14">
    <location>
        <position position="398"/>
    </location>
    <ligand>
        <name>Mg(2+)</name>
        <dbReference type="ChEBI" id="CHEBI:18420"/>
        <label>1</label>
        <note>catalytic</note>
    </ligand>
</feature>
<keyword evidence="16" id="KW-0614">Plasmid</keyword>
<proteinExistence type="inferred from homology"/>
<dbReference type="InterPro" id="IPR016064">
    <property type="entry name" value="NAD/diacylglycerol_kinase_sf"/>
</dbReference>
<dbReference type="Pfam" id="PF00459">
    <property type="entry name" value="Inositol_P"/>
    <property type="match status" value="1"/>
</dbReference>
<evidence type="ECO:0000313" key="16">
    <source>
        <dbReference type="EMBL" id="ADB62681.1"/>
    </source>
</evidence>
<evidence type="ECO:0000256" key="6">
    <source>
        <dbReference type="ARBA" id="ARBA00022777"/>
    </source>
</evidence>
<dbReference type="HAMAP" id="MF_00361">
    <property type="entry name" value="NAD_kinase"/>
    <property type="match status" value="1"/>
</dbReference>
<comment type="subcellular location">
    <subcellularLocation>
        <location evidence="13">Cytoplasm</location>
    </subcellularLocation>
</comment>
<dbReference type="InterPro" id="IPR017437">
    <property type="entry name" value="ATP-NAD_kinase_PpnK-typ_C"/>
</dbReference>
<dbReference type="GO" id="GO:0007165">
    <property type="term" value="P:signal transduction"/>
    <property type="evidence" value="ECO:0007669"/>
    <property type="project" value="TreeGrafter"/>
</dbReference>
<evidence type="ECO:0000256" key="12">
    <source>
        <dbReference type="ARBA" id="ARBA00038103"/>
    </source>
</evidence>
<dbReference type="Gene3D" id="2.60.200.30">
    <property type="entry name" value="Probable inorganic polyphosphate/atp-NAD kinase, domain 2"/>
    <property type="match status" value="1"/>
</dbReference>
<dbReference type="GO" id="GO:0042132">
    <property type="term" value="F:fructose 1,6-bisphosphate 1-phosphatase activity"/>
    <property type="evidence" value="ECO:0007669"/>
    <property type="project" value="UniProtKB-EC"/>
</dbReference>
<keyword evidence="5 14" id="KW-0479">Metal-binding</keyword>
<dbReference type="GO" id="GO:0003951">
    <property type="term" value="F:NAD+ kinase activity"/>
    <property type="evidence" value="ECO:0007669"/>
    <property type="project" value="UniProtKB-UniRule"/>
</dbReference>
<dbReference type="GO" id="GO:0006741">
    <property type="term" value="P:NADP+ biosynthetic process"/>
    <property type="evidence" value="ECO:0007669"/>
    <property type="project" value="UniProtKB-UniRule"/>
</dbReference>
<dbReference type="CDD" id="cd01639">
    <property type="entry name" value="IMPase"/>
    <property type="match status" value="1"/>
</dbReference>
<keyword evidence="13" id="KW-0547">Nucleotide-binding</keyword>
<evidence type="ECO:0000256" key="11">
    <source>
        <dbReference type="ARBA" id="ARBA00023277"/>
    </source>
</evidence>
<dbReference type="PRINTS" id="PR00377">
    <property type="entry name" value="IMPHPHTASES"/>
</dbReference>
<gene>
    <name evidence="13" type="primary">nadK</name>
    <name evidence="16" type="ordered locus">Htur_3821</name>
</gene>
<dbReference type="GO" id="GO:0005524">
    <property type="term" value="F:ATP binding"/>
    <property type="evidence" value="ECO:0007669"/>
    <property type="project" value="UniProtKB-KW"/>
</dbReference>
<dbReference type="Gene3D" id="3.40.190.80">
    <property type="match status" value="1"/>
</dbReference>
<protein>
    <recommendedName>
        <fullName evidence="13">NAD kinase</fullName>
        <ecNumber evidence="13">2.7.1.23</ecNumber>
    </recommendedName>
    <alternativeName>
        <fullName evidence="13">ATP-dependent NAD kinase</fullName>
    </alternativeName>
</protein>
<comment type="catalytic activity">
    <reaction evidence="13">
        <text>NAD(+) + ATP = ADP + NADP(+) + H(+)</text>
        <dbReference type="Rhea" id="RHEA:18629"/>
        <dbReference type="ChEBI" id="CHEBI:15378"/>
        <dbReference type="ChEBI" id="CHEBI:30616"/>
        <dbReference type="ChEBI" id="CHEBI:57540"/>
        <dbReference type="ChEBI" id="CHEBI:58349"/>
        <dbReference type="ChEBI" id="CHEBI:456216"/>
        <dbReference type="EC" id="2.7.1.23"/>
    </reaction>
</comment>
<dbReference type="GO" id="GO:0046854">
    <property type="term" value="P:phosphatidylinositol phosphate biosynthetic process"/>
    <property type="evidence" value="ECO:0007669"/>
    <property type="project" value="InterPro"/>
</dbReference>
<dbReference type="InterPro" id="IPR033942">
    <property type="entry name" value="IMPase"/>
</dbReference>
<keyword evidence="8 14" id="KW-0460">Magnesium</keyword>
<comment type="catalytic activity">
    <reaction evidence="1">
        <text>a myo-inositol phosphate + H2O = myo-inositol + phosphate</text>
        <dbReference type="Rhea" id="RHEA:24056"/>
        <dbReference type="ChEBI" id="CHEBI:15377"/>
        <dbReference type="ChEBI" id="CHEBI:17268"/>
        <dbReference type="ChEBI" id="CHEBI:43474"/>
        <dbReference type="ChEBI" id="CHEBI:84139"/>
        <dbReference type="EC" id="3.1.3.25"/>
    </reaction>
</comment>
<dbReference type="Pfam" id="PF20143">
    <property type="entry name" value="NAD_kinase_C"/>
    <property type="match status" value="1"/>
</dbReference>
<comment type="similarity">
    <text evidence="12">Belongs to the inositol monophosphatase superfamily. FBPase class 4 family.</text>
</comment>
<keyword evidence="17" id="KW-1185">Reference proteome</keyword>
<dbReference type="AlphaFoldDB" id="D2RZY4"/>
<dbReference type="RefSeq" id="WP_012944925.1">
    <property type="nucleotide sequence ID" value="NC_013744.1"/>
</dbReference>
<keyword evidence="4 13" id="KW-0808">Transferase</keyword>
<sequence length="593" mass="63479">MKGRRLATIDEIIAIESPNSDETLARLETWATDRGIGLSTVDVGDDISDVYDETSATLGVTLGGDGTFLEGIKTFAPRNIPLIGVNTGTLAFLARVEPDDLEAALDETIRGRASVDSRQQVRVDAPDVEATGINDVMLQQVPPENPIDRKITRLDVYADDEYVGEFDGTGLAVSTPTGSTGVSLSANGPVHYPVNNHTLQIVPLHTHKLGVRPIVVSPSTEIRIETQGQASMLVDGGRAHTVLSQGDEIVVTGAEQLAHVVRTSYDDHFFTAISKKLGWGIRDAGVPEAKARDGTDGAASATDPTAEEGVDTIERALTIATEAAEAAGEPLRELHGQVESIDVKSDKSDIVTEADHQADRVITTVIRNEFPDHAIFSEESVRQTNADGDYTWVVDPLDGTGNFAHGNPNYSISIGLLEDGVPVMGVVYIPETDELFSAIAGGDVRKDSEPIVTTDRDSLDESMLISGYDPDGTFLTHFYQESRGVRRLGSAALNLCYLASGSADAVWERDTYPWDIAAGLVIARAAGAEFTDETGEPFEFSLDTDEQRTLLGSNGSLHPEILDHLESGLAVPNRSKSVDFAQDGPTEAVADDQ</sequence>
<dbReference type="SUPFAM" id="SSF56655">
    <property type="entry name" value="Carbohydrate phosphatase"/>
    <property type="match status" value="1"/>
</dbReference>
<dbReference type="FunFam" id="3.40.190.80:FF:000020">
    <property type="entry name" value="Fructose-1,6-bisphosphatase/inositol-1-monophosphatase"/>
    <property type="match status" value="1"/>
</dbReference>
<dbReference type="GO" id="GO:0046872">
    <property type="term" value="F:metal ion binding"/>
    <property type="evidence" value="ECO:0007669"/>
    <property type="project" value="UniProtKB-UniRule"/>
</dbReference>
<dbReference type="GO" id="GO:0006020">
    <property type="term" value="P:inositol metabolic process"/>
    <property type="evidence" value="ECO:0007669"/>
    <property type="project" value="TreeGrafter"/>
</dbReference>
<dbReference type="Gene3D" id="3.30.540.10">
    <property type="entry name" value="Fructose-1,6-Bisphosphatase, subunit A, domain 1"/>
    <property type="match status" value="1"/>
</dbReference>
<keyword evidence="13" id="KW-0067">ATP-binding</keyword>
<evidence type="ECO:0000256" key="15">
    <source>
        <dbReference type="SAM" id="MobiDB-lite"/>
    </source>
</evidence>